<dbReference type="AlphaFoldDB" id="A0AAQ3JQL0"/>
<reference evidence="4 5" key="1">
    <citation type="submission" date="2023-10" db="EMBL/GenBank/DDBJ databases">
        <title>Chromosome-scale genome assembly provides insights into flower coloration mechanisms of Canna indica.</title>
        <authorList>
            <person name="Li C."/>
        </authorList>
    </citation>
    <scope>NUCLEOTIDE SEQUENCE [LARGE SCALE GENOMIC DNA]</scope>
    <source>
        <tissue evidence="4">Flower</tissue>
    </source>
</reference>
<proteinExistence type="predicted"/>
<feature type="region of interest" description="Disordered" evidence="3">
    <location>
        <begin position="143"/>
        <end position="166"/>
    </location>
</feature>
<name>A0AAQ3JQL0_9LILI</name>
<dbReference type="InterPro" id="IPR013083">
    <property type="entry name" value="Znf_RING/FYVE/PHD"/>
</dbReference>
<evidence type="ECO:0000256" key="2">
    <source>
        <dbReference type="ARBA" id="ARBA00022833"/>
    </source>
</evidence>
<sequence>MAPRSCSSPITMMCRALTPLRASASSTPSRTIPSWRMSVLRTTSAALSTRQPLELLHPTVSLCTANARCLTTLMISWFSVRDARTVKALKSHFLGKEKRPDRQLSFQTRSSLFHPSCMGMTIEQAKKLDHFLCSDCDSEHDAKRSMNGFPASPVSETKAEPKRRRR</sequence>
<evidence type="ECO:0000313" key="5">
    <source>
        <dbReference type="Proteomes" id="UP001327560"/>
    </source>
</evidence>
<keyword evidence="1" id="KW-0479">Metal-binding</keyword>
<dbReference type="Proteomes" id="UP001327560">
    <property type="component" value="Chromosome 1"/>
</dbReference>
<dbReference type="EMBL" id="CP136890">
    <property type="protein sequence ID" value="WOK93527.1"/>
    <property type="molecule type" value="Genomic_DNA"/>
</dbReference>
<dbReference type="InterPro" id="IPR011011">
    <property type="entry name" value="Znf_FYVE_PHD"/>
</dbReference>
<protein>
    <submittedName>
        <fullName evidence="4">Uncharacterized protein</fullName>
    </submittedName>
</protein>
<keyword evidence="2" id="KW-0862">Zinc</keyword>
<dbReference type="Gene3D" id="3.30.40.10">
    <property type="entry name" value="Zinc/RING finger domain, C3HC4 (zinc finger)"/>
    <property type="match status" value="1"/>
</dbReference>
<evidence type="ECO:0000313" key="4">
    <source>
        <dbReference type="EMBL" id="WOK93527.1"/>
    </source>
</evidence>
<accession>A0AAQ3JQL0</accession>
<keyword evidence="1" id="KW-0863">Zinc-finger</keyword>
<dbReference type="GO" id="GO:0008270">
    <property type="term" value="F:zinc ion binding"/>
    <property type="evidence" value="ECO:0007669"/>
    <property type="project" value="UniProtKB-KW"/>
</dbReference>
<evidence type="ECO:0000256" key="1">
    <source>
        <dbReference type="ARBA" id="ARBA00022771"/>
    </source>
</evidence>
<keyword evidence="5" id="KW-1185">Reference proteome</keyword>
<evidence type="ECO:0000256" key="3">
    <source>
        <dbReference type="SAM" id="MobiDB-lite"/>
    </source>
</evidence>
<dbReference type="SUPFAM" id="SSF57903">
    <property type="entry name" value="FYVE/PHD zinc finger"/>
    <property type="match status" value="1"/>
</dbReference>
<gene>
    <name evidence="4" type="ORF">Cni_G02225</name>
</gene>
<organism evidence="4 5">
    <name type="scientific">Canna indica</name>
    <name type="common">Indian-shot</name>
    <dbReference type="NCBI Taxonomy" id="4628"/>
    <lineage>
        <taxon>Eukaryota</taxon>
        <taxon>Viridiplantae</taxon>
        <taxon>Streptophyta</taxon>
        <taxon>Embryophyta</taxon>
        <taxon>Tracheophyta</taxon>
        <taxon>Spermatophyta</taxon>
        <taxon>Magnoliopsida</taxon>
        <taxon>Liliopsida</taxon>
        <taxon>Zingiberales</taxon>
        <taxon>Cannaceae</taxon>
        <taxon>Canna</taxon>
    </lineage>
</organism>